<feature type="chain" id="PRO_5047037720" description="Permuted papain-like amidase YaeF/Yiix C92 family enzyme" evidence="1">
    <location>
        <begin position="24"/>
        <end position="379"/>
    </location>
</feature>
<evidence type="ECO:0000313" key="3">
    <source>
        <dbReference type="Proteomes" id="UP001216139"/>
    </source>
</evidence>
<gene>
    <name evidence="2" type="ORF">PQO05_18195</name>
</gene>
<evidence type="ECO:0000313" key="2">
    <source>
        <dbReference type="EMBL" id="WCT10671.1"/>
    </source>
</evidence>
<name>A0ABY7T4I4_9SPHI</name>
<evidence type="ECO:0008006" key="4">
    <source>
        <dbReference type="Google" id="ProtNLM"/>
    </source>
</evidence>
<sequence>MMRFVRRYIVLQIVATVFVPLIANGQHTSGVTVYRVTKTEPQVVPLLAKNRPDSIAETTINASVTDNIDELLTETNGLTETKVNRQFSRVLKHIRISDLANQGVTDKKAYTRMADLFARLKLYPLAMKCYLKTLPVVSQSSIHADEPDEADSSSTENEILSLNLKDDSLFNQKTQWLENHVNEKRSEAIGNQQIAEAFNDGKTAIAYALLFHVKQPVPGKRKVFHWINTGHTFITLIKYNDDSTCVTRSFGFYPKKDNILSATPLLPTTSSTFKDDGGHNWDELVGKFISRHKFKRILKLVSQFSETDYQLSSNNCTDFAMSAATIAGIYISNTKAKWPLGKGNNPGSAGQSIITDKVSTDDHTPLFIYKNLTTASIAQ</sequence>
<protein>
    <recommendedName>
        <fullName evidence="4">Permuted papain-like amidase YaeF/Yiix C92 family enzyme</fullName>
    </recommendedName>
</protein>
<accession>A0ABY7T4I4</accession>
<dbReference type="RefSeq" id="WP_273628863.1">
    <property type="nucleotide sequence ID" value="NZ_CP117167.1"/>
</dbReference>
<dbReference type="EMBL" id="CP117167">
    <property type="protein sequence ID" value="WCT10671.1"/>
    <property type="molecule type" value="Genomic_DNA"/>
</dbReference>
<proteinExistence type="predicted"/>
<keyword evidence="1" id="KW-0732">Signal</keyword>
<dbReference type="Proteomes" id="UP001216139">
    <property type="component" value="Chromosome"/>
</dbReference>
<reference evidence="2 3" key="1">
    <citation type="submission" date="2023-02" db="EMBL/GenBank/DDBJ databases">
        <title>Genome sequence of Mucilaginibacter jinjuensis strain KACC 16571.</title>
        <authorList>
            <person name="Kim S."/>
            <person name="Heo J."/>
            <person name="Kwon S.-W."/>
        </authorList>
    </citation>
    <scope>NUCLEOTIDE SEQUENCE [LARGE SCALE GENOMIC DNA]</scope>
    <source>
        <strain evidence="2 3">KACC 16571</strain>
    </source>
</reference>
<feature type="signal peptide" evidence="1">
    <location>
        <begin position="1"/>
        <end position="23"/>
    </location>
</feature>
<evidence type="ECO:0000256" key="1">
    <source>
        <dbReference type="SAM" id="SignalP"/>
    </source>
</evidence>
<keyword evidence="3" id="KW-1185">Reference proteome</keyword>
<organism evidence="2 3">
    <name type="scientific">Mucilaginibacter jinjuensis</name>
    <dbReference type="NCBI Taxonomy" id="1176721"/>
    <lineage>
        <taxon>Bacteria</taxon>
        <taxon>Pseudomonadati</taxon>
        <taxon>Bacteroidota</taxon>
        <taxon>Sphingobacteriia</taxon>
        <taxon>Sphingobacteriales</taxon>
        <taxon>Sphingobacteriaceae</taxon>
        <taxon>Mucilaginibacter</taxon>
    </lineage>
</organism>